<organism evidence="3">
    <name type="scientific">Nucleocytoviricota sp</name>
    <dbReference type="NCBI Taxonomy" id="2809609"/>
    <lineage>
        <taxon>Viruses</taxon>
        <taxon>Varidnaviria</taxon>
        <taxon>Bamfordvirae</taxon>
        <taxon>Nucleocytoviricota</taxon>
    </lineage>
</organism>
<evidence type="ECO:0000313" key="3">
    <source>
        <dbReference type="EMBL" id="UZT29327.1"/>
    </source>
</evidence>
<evidence type="ECO:0000313" key="2">
    <source>
        <dbReference type="EMBL" id="UZT29007.1"/>
    </source>
</evidence>
<keyword evidence="1" id="KW-0175">Coiled coil</keyword>
<name>A0A9E8JZF4_9VIRU</name>
<evidence type="ECO:0000256" key="1">
    <source>
        <dbReference type="SAM" id="Coils"/>
    </source>
</evidence>
<dbReference type="EMBL" id="OP765584">
    <property type="protein sequence ID" value="UZT29327.1"/>
    <property type="molecule type" value="Genomic_DNA"/>
</dbReference>
<sequence length="109" mass="12835">MKKIKNINLLLIILLLILLVYNCFNKKTIENVENSCPTKEEVKKLQEKNAELSKKVDTHQEKINEQNNRIQEAKMQKVKDFCDSAKQQFEDLNNKVNSIIDNFKKNNNK</sequence>
<proteinExistence type="predicted"/>
<feature type="coiled-coil region" evidence="1">
    <location>
        <begin position="42"/>
        <end position="102"/>
    </location>
</feature>
<dbReference type="EMBL" id="OP765507">
    <property type="protein sequence ID" value="UZT29007.1"/>
    <property type="molecule type" value="Genomic_DNA"/>
</dbReference>
<protein>
    <submittedName>
        <fullName evidence="3">ATPase</fullName>
    </submittedName>
</protein>
<accession>A0A9E8JZF4</accession>
<reference evidence="3" key="1">
    <citation type="submission" date="2022-11" db="EMBL/GenBank/DDBJ databases">
        <title>Genomics discovery of giant fungal viruses from subsurface oceanic crustal fluids.</title>
        <authorList>
            <person name="Bhattacharjee A.S."/>
            <person name="Schulz F."/>
            <person name="Woyke T."/>
            <person name="Orcutt B.N."/>
            <person name="Matinez Martinez J."/>
        </authorList>
    </citation>
    <scope>NUCLEOTIDE SEQUENCE</scope>
    <source>
        <strain evidence="2">VSAG1.JdFR</strain>
        <strain evidence="3">VSAG8.JdFR</strain>
    </source>
</reference>